<accession>A0ACC1BS96</accession>
<dbReference type="Proteomes" id="UP001164250">
    <property type="component" value="Chromosome 3"/>
</dbReference>
<reference evidence="2" key="1">
    <citation type="journal article" date="2023" name="G3 (Bethesda)">
        <title>Genome assembly and association tests identify interacting loci associated with vigor, precocity, and sex in interspecific pistachio rootstocks.</title>
        <authorList>
            <person name="Palmer W."/>
            <person name="Jacygrad E."/>
            <person name="Sagayaradj S."/>
            <person name="Cavanaugh K."/>
            <person name="Han R."/>
            <person name="Bertier L."/>
            <person name="Beede B."/>
            <person name="Kafkas S."/>
            <person name="Golino D."/>
            <person name="Preece J."/>
            <person name="Michelmore R."/>
        </authorList>
    </citation>
    <scope>NUCLEOTIDE SEQUENCE [LARGE SCALE GENOMIC DNA]</scope>
</reference>
<gene>
    <name evidence="1" type="ORF">Patl1_06488</name>
</gene>
<comment type="caution">
    <text evidence="1">The sequence shown here is derived from an EMBL/GenBank/DDBJ whole genome shotgun (WGS) entry which is preliminary data.</text>
</comment>
<protein>
    <submittedName>
        <fullName evidence="1">Uncharacterized protein</fullName>
    </submittedName>
</protein>
<sequence>MKMRDVGVRLGFLKLHGRPFKFSNNINNNTLLQARKVCFPGGSGGVKRECAGTGVFLPRRYGNNPPDSRKKSGCSTVLVPAKVVQALNLSFDEINGNNAHAQHRFNTAFGPHYDALMARRTALLTLQKQRGLRPEAAPLNHEIHLPQEWTY</sequence>
<keyword evidence="2" id="KW-1185">Reference proteome</keyword>
<dbReference type="EMBL" id="CM047899">
    <property type="protein sequence ID" value="KAJ0101833.1"/>
    <property type="molecule type" value="Genomic_DNA"/>
</dbReference>
<name>A0ACC1BS96_9ROSI</name>
<organism evidence="1 2">
    <name type="scientific">Pistacia atlantica</name>
    <dbReference type="NCBI Taxonomy" id="434234"/>
    <lineage>
        <taxon>Eukaryota</taxon>
        <taxon>Viridiplantae</taxon>
        <taxon>Streptophyta</taxon>
        <taxon>Embryophyta</taxon>
        <taxon>Tracheophyta</taxon>
        <taxon>Spermatophyta</taxon>
        <taxon>Magnoliopsida</taxon>
        <taxon>eudicotyledons</taxon>
        <taxon>Gunneridae</taxon>
        <taxon>Pentapetalae</taxon>
        <taxon>rosids</taxon>
        <taxon>malvids</taxon>
        <taxon>Sapindales</taxon>
        <taxon>Anacardiaceae</taxon>
        <taxon>Pistacia</taxon>
    </lineage>
</organism>
<proteinExistence type="predicted"/>
<evidence type="ECO:0000313" key="1">
    <source>
        <dbReference type="EMBL" id="KAJ0101833.1"/>
    </source>
</evidence>
<evidence type="ECO:0000313" key="2">
    <source>
        <dbReference type="Proteomes" id="UP001164250"/>
    </source>
</evidence>